<dbReference type="EMBL" id="CAXDID020000077">
    <property type="protein sequence ID" value="CAL6017128.1"/>
    <property type="molecule type" value="Genomic_DNA"/>
</dbReference>
<organism evidence="1">
    <name type="scientific">Hexamita inflata</name>
    <dbReference type="NCBI Taxonomy" id="28002"/>
    <lineage>
        <taxon>Eukaryota</taxon>
        <taxon>Metamonada</taxon>
        <taxon>Diplomonadida</taxon>
        <taxon>Hexamitidae</taxon>
        <taxon>Hexamitinae</taxon>
        <taxon>Hexamita</taxon>
    </lineage>
</organism>
<proteinExistence type="predicted"/>
<evidence type="ECO:0000313" key="4">
    <source>
        <dbReference type="EMBL" id="CAL6021345.1"/>
    </source>
</evidence>
<reference evidence="3 5" key="2">
    <citation type="submission" date="2024-07" db="EMBL/GenBank/DDBJ databases">
        <authorList>
            <person name="Akdeniz Z."/>
        </authorList>
    </citation>
    <scope>NUCLEOTIDE SEQUENCE [LARGE SCALE GENOMIC DNA]</scope>
</reference>
<protein>
    <submittedName>
        <fullName evidence="3">Hypothetical_protein</fullName>
    </submittedName>
</protein>
<comment type="caution">
    <text evidence="1">The sequence shown here is derived from an EMBL/GenBank/DDBJ whole genome shotgun (WGS) entry which is preliminary data.</text>
</comment>
<sequence length="277" mass="32762">MICNLKILRGKRFQRIVKTKFKLLSTKSESKTRLFKLRSQKTKQFVLQLTDKLSMTIQTCPSHQKVLFREATHTCILMNESKVIFLSKLQNLNKLCALLHYHAYKGLWRTIFQCLQSYTVTIACVQIETVYKKSILELAQNICQTITLFINFHFTMNQCYIVLPKFYGTVKQVGFYQIQNNCLLAYYYKKNTKVEYFYNLSELKITKEQGQTALLDAKTKIKFIVNERVEQDSVESFKYEDSDKFFDFEPNGYQVYDSELQTPYSFKEGGVLRYFDE</sequence>
<evidence type="ECO:0000313" key="2">
    <source>
        <dbReference type="EMBL" id="CAI9940828.1"/>
    </source>
</evidence>
<dbReference type="AlphaFoldDB" id="A0AA86PE87"/>
<evidence type="ECO:0000313" key="1">
    <source>
        <dbReference type="EMBL" id="CAI9934384.1"/>
    </source>
</evidence>
<evidence type="ECO:0000313" key="3">
    <source>
        <dbReference type="EMBL" id="CAL6017128.1"/>
    </source>
</evidence>
<gene>
    <name evidence="1" type="ORF">HINF_LOCUS22029</name>
    <name evidence="3" type="ORF">HINF_LOCUS25844</name>
    <name evidence="4" type="ORF">HINF_LOCUS28127</name>
    <name evidence="2" type="ORF">HINF_LOCUS28473</name>
</gene>
<keyword evidence="5" id="KW-1185">Reference proteome</keyword>
<name>A0AA86PE87_9EUKA</name>
<dbReference type="EMBL" id="CAXDID020000088">
    <property type="protein sequence ID" value="CAL6021345.1"/>
    <property type="molecule type" value="Genomic_DNA"/>
</dbReference>
<evidence type="ECO:0000313" key="5">
    <source>
        <dbReference type="Proteomes" id="UP001642409"/>
    </source>
</evidence>
<dbReference type="EMBL" id="CATOUU010000564">
    <property type="protein sequence ID" value="CAI9934384.1"/>
    <property type="molecule type" value="Genomic_DNA"/>
</dbReference>
<accession>A0AA86PE87</accession>
<dbReference type="Proteomes" id="UP001642409">
    <property type="component" value="Unassembled WGS sequence"/>
</dbReference>
<reference evidence="1" key="1">
    <citation type="submission" date="2023-06" db="EMBL/GenBank/DDBJ databases">
        <authorList>
            <person name="Kurt Z."/>
        </authorList>
    </citation>
    <scope>NUCLEOTIDE SEQUENCE</scope>
</reference>
<dbReference type="EMBL" id="CATOUU010000681">
    <property type="protein sequence ID" value="CAI9940828.1"/>
    <property type="molecule type" value="Genomic_DNA"/>
</dbReference>